<dbReference type="FunFam" id="1.20.1250.20:FF:000011">
    <property type="entry name" value="MFS multidrug transporter, putative"/>
    <property type="match status" value="1"/>
</dbReference>
<feature type="transmembrane region" description="Helical" evidence="6">
    <location>
        <begin position="349"/>
        <end position="382"/>
    </location>
</feature>
<gene>
    <name evidence="8" type="ORF">TSTA_072840</name>
</gene>
<keyword evidence="9" id="KW-1185">Reference proteome</keyword>
<dbReference type="GO" id="GO:0005886">
    <property type="term" value="C:plasma membrane"/>
    <property type="evidence" value="ECO:0007669"/>
    <property type="project" value="TreeGrafter"/>
</dbReference>
<dbReference type="Pfam" id="PF07690">
    <property type="entry name" value="MFS_1"/>
    <property type="match status" value="1"/>
</dbReference>
<dbReference type="STRING" id="441959.B8LUN7"/>
<dbReference type="Proteomes" id="UP000001745">
    <property type="component" value="Unassembled WGS sequence"/>
</dbReference>
<feature type="transmembrane region" description="Helical" evidence="6">
    <location>
        <begin position="281"/>
        <end position="302"/>
    </location>
</feature>
<evidence type="ECO:0000256" key="2">
    <source>
        <dbReference type="ARBA" id="ARBA00022692"/>
    </source>
</evidence>
<feature type="region of interest" description="Disordered" evidence="5">
    <location>
        <begin position="1"/>
        <end position="52"/>
    </location>
</feature>
<dbReference type="InParanoid" id="B8LUN7"/>
<evidence type="ECO:0000256" key="4">
    <source>
        <dbReference type="ARBA" id="ARBA00023136"/>
    </source>
</evidence>
<sequence>MSSNPKSTHGGSGDDDHDNSEKWSQDEKMTHNQHCQQHERQQSLGSSDSESFYEIQPVRSERQVHPEIRGTGDGLLTPQISRISHNSLARRVTTVGTTGTTDPLFEVDWDDENDPENPWNWSLAYTAMCIAFLSYNTLVIVLFSTSYTSGTSQIAKEFGISETIVTLGLTFYLLGLALGSVVMAPLSEIYGRKPVTVASMVIFNVMIIPVAVAKSMAIIIVFRFIGAIAGSVMISSAPGMVADIIPAQKRALAFSIWSIGPINGPVLGPIIGGFVTQYLGWRWACWISLMLGGVALAFSCIMKETYAPVILRKKAARLRKDTDDPRWWCRYDYKVPLKETMKSNLSRPLIMAVLEPICIFWNLYIGIVYGILYLCFTAYPIVFREIRGWSLGVSGLAFLGIGIGTLLTIACEPFYRRLIQSHKKDPETGEVYPEAMVSAVCIGSILIPIGELWFAWTCSPASIPWPAPIAAGIFFGAGNTAVFIYSSNYLTFSYGIYAASALAGNSLIRSILGGIMPLIATYMYNSLGPNWSGTLLGLLEVACIPIPFIFWKYGYKIRQKSIFIRSMQEDQRRLKGKRENRNATSAISPEEAVEGVVEFQDIEKGGAQVKVNA</sequence>
<feature type="transmembrane region" description="Helical" evidence="6">
    <location>
        <begin position="218"/>
        <end position="239"/>
    </location>
</feature>
<proteinExistence type="predicted"/>
<feature type="transmembrane region" description="Helical" evidence="6">
    <location>
        <begin position="123"/>
        <end position="144"/>
    </location>
</feature>
<keyword evidence="2 6" id="KW-0812">Transmembrane</keyword>
<dbReference type="PhylomeDB" id="B8LUN7"/>
<evidence type="ECO:0000313" key="8">
    <source>
        <dbReference type="EMBL" id="EED23894.1"/>
    </source>
</evidence>
<dbReference type="PROSITE" id="PS00216">
    <property type="entry name" value="SUGAR_TRANSPORT_1"/>
    <property type="match status" value="1"/>
</dbReference>
<keyword evidence="4 6" id="KW-0472">Membrane</keyword>
<dbReference type="AlphaFoldDB" id="B8LUN7"/>
<feature type="region of interest" description="Disordered" evidence="5">
    <location>
        <begin position="58"/>
        <end position="77"/>
    </location>
</feature>
<feature type="transmembrane region" description="Helical" evidence="6">
    <location>
        <begin position="531"/>
        <end position="551"/>
    </location>
</feature>
<dbReference type="GO" id="GO:0140115">
    <property type="term" value="P:export across plasma membrane"/>
    <property type="evidence" value="ECO:0007669"/>
    <property type="project" value="UniProtKB-ARBA"/>
</dbReference>
<dbReference type="CDD" id="cd17323">
    <property type="entry name" value="MFS_Tpo1_MDR_like"/>
    <property type="match status" value="1"/>
</dbReference>
<dbReference type="InterPro" id="IPR020846">
    <property type="entry name" value="MFS_dom"/>
</dbReference>
<dbReference type="InterPro" id="IPR011701">
    <property type="entry name" value="MFS"/>
</dbReference>
<name>B8LUN7_TALSN</name>
<dbReference type="EMBL" id="EQ962652">
    <property type="protein sequence ID" value="EED23894.1"/>
    <property type="molecule type" value="Genomic_DNA"/>
</dbReference>
<reference evidence="9" key="1">
    <citation type="journal article" date="2015" name="Genome Announc.">
        <title>Genome sequence of the AIDS-associated pathogen Penicillium marneffei (ATCC18224) and its near taxonomic relative Talaromyces stipitatus (ATCC10500).</title>
        <authorList>
            <person name="Nierman W.C."/>
            <person name="Fedorova-Abrams N.D."/>
            <person name="Andrianopoulos A."/>
        </authorList>
    </citation>
    <scope>NUCLEOTIDE SEQUENCE [LARGE SCALE GENOMIC DNA]</scope>
    <source>
        <strain evidence="9">ATCC 10500 / CBS 375.48 / QM 6759 / NRRL 1006</strain>
    </source>
</reference>
<evidence type="ECO:0000256" key="5">
    <source>
        <dbReference type="SAM" id="MobiDB-lite"/>
    </source>
</evidence>
<feature type="transmembrane region" description="Helical" evidence="6">
    <location>
        <begin position="195"/>
        <end position="212"/>
    </location>
</feature>
<dbReference type="PANTHER" id="PTHR23502:SF12">
    <property type="entry name" value="MULTIDRUG TRANSPORTER, PUTATIVE (AFU_ORTHOLOGUE AFUA_1G06440)-RELATED"/>
    <property type="match status" value="1"/>
</dbReference>
<feature type="transmembrane region" description="Helical" evidence="6">
    <location>
        <begin position="164"/>
        <end position="183"/>
    </location>
</feature>
<dbReference type="GO" id="GO:0042908">
    <property type="term" value="P:xenobiotic transport"/>
    <property type="evidence" value="ECO:0007669"/>
    <property type="project" value="UniProtKB-ARBA"/>
</dbReference>
<evidence type="ECO:0000256" key="6">
    <source>
        <dbReference type="SAM" id="Phobius"/>
    </source>
</evidence>
<protein>
    <submittedName>
        <fullName evidence="8">MFS multidrug transporter, putative</fullName>
    </submittedName>
</protein>
<evidence type="ECO:0000256" key="1">
    <source>
        <dbReference type="ARBA" id="ARBA00004141"/>
    </source>
</evidence>
<dbReference type="OMA" id="WSRYDQK"/>
<feature type="transmembrane region" description="Helical" evidence="6">
    <location>
        <begin position="467"/>
        <end position="486"/>
    </location>
</feature>
<organism evidence="8 9">
    <name type="scientific">Talaromyces stipitatus (strain ATCC 10500 / CBS 375.48 / QM 6759 / NRRL 1006)</name>
    <name type="common">Penicillium stipitatum</name>
    <dbReference type="NCBI Taxonomy" id="441959"/>
    <lineage>
        <taxon>Eukaryota</taxon>
        <taxon>Fungi</taxon>
        <taxon>Dikarya</taxon>
        <taxon>Ascomycota</taxon>
        <taxon>Pezizomycotina</taxon>
        <taxon>Eurotiomycetes</taxon>
        <taxon>Eurotiomycetidae</taxon>
        <taxon>Eurotiales</taxon>
        <taxon>Trichocomaceae</taxon>
        <taxon>Talaromyces</taxon>
        <taxon>Talaromyces sect. Talaromyces</taxon>
    </lineage>
</organism>
<dbReference type="Gene3D" id="1.20.1250.20">
    <property type="entry name" value="MFS general substrate transporter like domains"/>
    <property type="match status" value="1"/>
</dbReference>
<dbReference type="GO" id="GO:0022857">
    <property type="term" value="F:transmembrane transporter activity"/>
    <property type="evidence" value="ECO:0007669"/>
    <property type="project" value="InterPro"/>
</dbReference>
<dbReference type="PROSITE" id="PS50850">
    <property type="entry name" value="MFS"/>
    <property type="match status" value="1"/>
</dbReference>
<evidence type="ECO:0000256" key="3">
    <source>
        <dbReference type="ARBA" id="ARBA00022989"/>
    </source>
</evidence>
<dbReference type="InterPro" id="IPR036259">
    <property type="entry name" value="MFS_trans_sf"/>
</dbReference>
<dbReference type="RefSeq" id="XP_002341281.1">
    <property type="nucleotide sequence ID" value="XM_002341240.1"/>
</dbReference>
<comment type="subcellular location">
    <subcellularLocation>
        <location evidence="1">Membrane</location>
        <topology evidence="1">Multi-pass membrane protein</topology>
    </subcellularLocation>
</comment>
<dbReference type="GeneID" id="8100210"/>
<dbReference type="InterPro" id="IPR005829">
    <property type="entry name" value="Sugar_transporter_CS"/>
</dbReference>
<feature type="compositionally biased region" description="Basic and acidic residues" evidence="5">
    <location>
        <begin position="59"/>
        <end position="70"/>
    </location>
</feature>
<dbReference type="SUPFAM" id="SSF103473">
    <property type="entry name" value="MFS general substrate transporter"/>
    <property type="match status" value="1"/>
</dbReference>
<dbReference type="HOGENOM" id="CLU_008455_11_6_1"/>
<feature type="domain" description="Major facilitator superfamily (MFS) profile" evidence="7">
    <location>
        <begin position="122"/>
        <end position="555"/>
    </location>
</feature>
<feature type="compositionally biased region" description="Basic and acidic residues" evidence="5">
    <location>
        <begin position="19"/>
        <end position="41"/>
    </location>
</feature>
<dbReference type="VEuPathDB" id="FungiDB:TSTA_072840"/>
<feature type="transmembrane region" description="Helical" evidence="6">
    <location>
        <begin position="507"/>
        <end position="525"/>
    </location>
</feature>
<accession>B8LUN7</accession>
<dbReference type="OrthoDB" id="3365399at2759"/>
<feature type="transmembrane region" description="Helical" evidence="6">
    <location>
        <begin position="431"/>
        <end position="455"/>
    </location>
</feature>
<keyword evidence="3 6" id="KW-1133">Transmembrane helix</keyword>
<evidence type="ECO:0000259" key="7">
    <source>
        <dbReference type="PROSITE" id="PS50850"/>
    </source>
</evidence>
<dbReference type="eggNOG" id="KOG0255">
    <property type="taxonomic scope" value="Eukaryota"/>
</dbReference>
<feature type="transmembrane region" description="Helical" evidence="6">
    <location>
        <begin position="388"/>
        <end position="410"/>
    </location>
</feature>
<dbReference type="PANTHER" id="PTHR23502">
    <property type="entry name" value="MAJOR FACILITATOR SUPERFAMILY"/>
    <property type="match status" value="1"/>
</dbReference>
<evidence type="ECO:0000313" key="9">
    <source>
        <dbReference type="Proteomes" id="UP000001745"/>
    </source>
</evidence>